<dbReference type="GO" id="GO:0005886">
    <property type="term" value="C:plasma membrane"/>
    <property type="evidence" value="ECO:0007669"/>
    <property type="project" value="TreeGrafter"/>
</dbReference>
<gene>
    <name evidence="1" type="ORF">MNB_SM-7-502</name>
</gene>
<dbReference type="InterPro" id="IPR036737">
    <property type="entry name" value="OmpA-like_sf"/>
</dbReference>
<reference evidence="1" key="1">
    <citation type="submission" date="2016-10" db="EMBL/GenBank/DDBJ databases">
        <authorList>
            <person name="de Groot N.N."/>
        </authorList>
    </citation>
    <scope>NUCLEOTIDE SEQUENCE</scope>
</reference>
<dbReference type="PANTHER" id="PTHR30441">
    <property type="entry name" value="DUF748 DOMAIN-CONTAINING PROTEIN"/>
    <property type="match status" value="1"/>
</dbReference>
<organism evidence="1">
    <name type="scientific">hydrothermal vent metagenome</name>
    <dbReference type="NCBI Taxonomy" id="652676"/>
    <lineage>
        <taxon>unclassified sequences</taxon>
        <taxon>metagenomes</taxon>
        <taxon>ecological metagenomes</taxon>
    </lineage>
</organism>
<dbReference type="Gene3D" id="3.30.1330.60">
    <property type="entry name" value="OmpA-like domain"/>
    <property type="match status" value="1"/>
</dbReference>
<evidence type="ECO:0000313" key="1">
    <source>
        <dbReference type="EMBL" id="SFV57257.1"/>
    </source>
</evidence>
<sequence length="1183" mass="134175">MRKKRAIKVASVLLLLYAFVGFVLPPFLLKSQVVKILDENLQTKSSIGSLFFNPFSFRLTLDDVALKNKKNNKDIISFSQLRLNLDPTSLIVGVIDIDEFLLQHPYVHLIRERDRTLNLAHLLKTSKQKPKKSPKKSQTSLPKIHIGSFAIEDGMFEFDDRSLVSAYHTKFSPITFRLKDIDTSAKDADGKIGFYAKIGLDGYLDIQAKLHSSFPLVADGVIKIQANQLYEQWRYVRDFLNLEVADGHISVDGSFHIDQNSLENMEFQFDKIALQKLRIKPKERYKDLLTLKELALYDTSLYPLQQKLSIEKISLDKLDLKAKRDKEGSIDWQSYLQTSFPKSKKETKPSASKPWQVSVKEIKFSDIGATFNDALVTPAVTTTLNRMDIHVKNFVLGSKEPFVVHTDILLNERLRCSDDAVILQTPLQLKSSLRCKDFDITHYNPYIDFYAKKALKRFDLHLKSAVSDLSADATLQERNATLITKVKNANFVLRDVKLTKKSTKEKLLSWKAFKLADIEYNGQTNQLNIGDVALKNATFTLKRYKNKKLNVIDLIKPKENHHDKKSKKESSSSMAFAIKKVHIDNALISFMDMALERPTKTRLDHIGIQLKNISSNLKSSISYHLYTKLNKKGTIQTRGTLRQKPLHLSSSFNLKDIALLDFSPYVEEFVDAHIADGRLSFRGKASYAPSKRDPDLDLKGDLTLRDFAVAKSHKQQYIFGLNKVGVKDLVIQTAPDRAYVNEVDVDGLYVDAFLDENKTLNFAKLLKKQPKEEDNTTKSKKKSKPFPFMIAKVAIANSNAMFADYSLPIRFKTEIHELEGGIYAISNNPKEVSFIDLKGAVDKYGSMKLKGNIQSAKPKEFTDIEMHFRNLDMSALSGYSAQFAGYKIKNGKLFVDLKYKIEHSQMVGENALLIKNIHLGDEIEDENITHLPLGLAIALLEDSDGVIDIEMPVEGNVDAPDFKYGRVVLKALANLIVKAVASPFKFLGSALGIDAEELASLEFEYGSSLLLPSELEKLDKMAQILAKRPKIAFSFTPTYDQKRDTYALKLHMLVAKLLKESKIKNDEDLQNALSIELLEEIFLQAHTDKALKKMQTEVHKAYKDENLYQVKYRERLLKACVMHQPLQKSSLLALAKERYKAVFKYLVEQKGIKASRLSLKESVAASGEDEKFAPMKVDIKVIN</sequence>
<dbReference type="AlphaFoldDB" id="A0A1W1BUV5"/>
<name>A0A1W1BUV5_9ZZZZ</name>
<accession>A0A1W1BUV5</accession>
<dbReference type="Pfam" id="PF05359">
    <property type="entry name" value="DUF748"/>
    <property type="match status" value="2"/>
</dbReference>
<dbReference type="EMBL" id="FPHB01000038">
    <property type="protein sequence ID" value="SFV57257.1"/>
    <property type="molecule type" value="Genomic_DNA"/>
</dbReference>
<protein>
    <submittedName>
        <fullName evidence="1">Putative exported protein</fullName>
    </submittedName>
</protein>
<dbReference type="PANTHER" id="PTHR30441:SF8">
    <property type="entry name" value="DUF748 DOMAIN-CONTAINING PROTEIN"/>
    <property type="match status" value="1"/>
</dbReference>
<dbReference type="InterPro" id="IPR052894">
    <property type="entry name" value="AsmA-related"/>
</dbReference>
<proteinExistence type="predicted"/>
<dbReference type="GO" id="GO:0090313">
    <property type="term" value="P:regulation of protein targeting to membrane"/>
    <property type="evidence" value="ECO:0007669"/>
    <property type="project" value="TreeGrafter"/>
</dbReference>
<dbReference type="InterPro" id="IPR008023">
    <property type="entry name" value="DUF748"/>
</dbReference>